<proteinExistence type="inferred from homology"/>
<sequence length="531" mass="58505">MSEFKTPKEVISVYEIDEAQPDSGPAIRSKFDPLTGVRRGLKTRHISMMALAGVIGPGVFVGMGSALHSGGPVGLIVGFCIVGLLVIAMMNCIGELNTMYDFNFTIHCSRWVDPGFGAAIGWCYVMLWACNMIAEYVSLTSILSFYTEKVPIYGWYLICWFCFTIFQTLGVTAFGESEYVLAILKIMFLSGVYLFSIIFAAGGIPDHSPGNPFRDYPLPDGFKSIANSFVWAGAFYSGIEAVSMTTSEAANPKKAVPIAVRQTIWRIIFIYLGASIAYGITVPWNDPHLSLSNKTMKAPATIALVKAGWANAGYFTSTIILVTCFSSVNSSIYLASRSLFNLATEGNAPKIFSKTDRRGTPYVSIHACHLLGFLSLLSTSSGASTAYSYIVSLAGVCAFIVWTAIAVAQIRFRKGWLANGYPKEGIIYKVPFFPLTSLFAVVLGVVLSLVQGWSTLKPFDKGDFIDDYIMLPIFFIVWGGYSFYHKKFWISYKDMDFETGRKDLEITEDDLKHADDPEVKPSLLSKLWAMI</sequence>
<organism evidence="9 10">
    <name type="scientific">Kuraishia capsulata CBS 1993</name>
    <dbReference type="NCBI Taxonomy" id="1382522"/>
    <lineage>
        <taxon>Eukaryota</taxon>
        <taxon>Fungi</taxon>
        <taxon>Dikarya</taxon>
        <taxon>Ascomycota</taxon>
        <taxon>Saccharomycotina</taxon>
        <taxon>Pichiomycetes</taxon>
        <taxon>Pichiales</taxon>
        <taxon>Pichiaceae</taxon>
        <taxon>Kuraishia</taxon>
    </lineage>
</organism>
<dbReference type="HOGENOM" id="CLU_007946_12_2_1"/>
<evidence type="ECO:0000256" key="2">
    <source>
        <dbReference type="ARBA" id="ARBA00006983"/>
    </source>
</evidence>
<dbReference type="PANTHER" id="PTHR43341">
    <property type="entry name" value="AMINO ACID PERMEASE"/>
    <property type="match status" value="1"/>
</dbReference>
<feature type="transmembrane region" description="Helical" evidence="7">
    <location>
        <begin position="48"/>
        <end position="67"/>
    </location>
</feature>
<evidence type="ECO:0000256" key="1">
    <source>
        <dbReference type="ARBA" id="ARBA00004141"/>
    </source>
</evidence>
<keyword evidence="6 7" id="KW-0472">Membrane</keyword>
<evidence type="ECO:0000256" key="7">
    <source>
        <dbReference type="SAM" id="Phobius"/>
    </source>
</evidence>
<dbReference type="STRING" id="1382522.W6MP25"/>
<reference evidence="9" key="1">
    <citation type="submission" date="2013-12" db="EMBL/GenBank/DDBJ databases">
        <authorList>
            <person name="Genoscope - CEA"/>
        </authorList>
    </citation>
    <scope>NUCLEOTIDE SEQUENCE</scope>
    <source>
        <strain evidence="9">CBS 1993</strain>
    </source>
</reference>
<feature type="domain" description="Amino acid permease/ SLC12A" evidence="8">
    <location>
        <begin position="45"/>
        <end position="487"/>
    </location>
</feature>
<feature type="transmembrane region" description="Helical" evidence="7">
    <location>
        <begin position="468"/>
        <end position="484"/>
    </location>
</feature>
<name>W6MP25_9ASCO</name>
<dbReference type="FunFam" id="1.20.1740.10:FF:000001">
    <property type="entry name" value="Amino acid permease"/>
    <property type="match status" value="1"/>
</dbReference>
<feature type="transmembrane region" description="Helical" evidence="7">
    <location>
        <begin position="115"/>
        <end position="134"/>
    </location>
</feature>
<dbReference type="Pfam" id="PF00324">
    <property type="entry name" value="AA_permease"/>
    <property type="match status" value="1"/>
</dbReference>
<feature type="transmembrane region" description="Helical" evidence="7">
    <location>
        <begin position="264"/>
        <end position="284"/>
    </location>
</feature>
<evidence type="ECO:0000256" key="6">
    <source>
        <dbReference type="ARBA" id="ARBA00023136"/>
    </source>
</evidence>
<feature type="transmembrane region" description="Helical" evidence="7">
    <location>
        <begin position="73"/>
        <end position="94"/>
    </location>
</feature>
<feature type="transmembrane region" description="Helical" evidence="7">
    <location>
        <begin position="186"/>
        <end position="204"/>
    </location>
</feature>
<feature type="transmembrane region" description="Helical" evidence="7">
    <location>
        <begin position="224"/>
        <end position="243"/>
    </location>
</feature>
<dbReference type="OrthoDB" id="3900342at2759"/>
<feature type="transmembrane region" description="Helical" evidence="7">
    <location>
        <begin position="432"/>
        <end position="456"/>
    </location>
</feature>
<keyword evidence="5 7" id="KW-1133">Transmembrane helix</keyword>
<dbReference type="PANTHER" id="PTHR43341:SF26">
    <property type="entry name" value="GENERAL AMINO ACID PERMEASE AGP3"/>
    <property type="match status" value="1"/>
</dbReference>
<feature type="transmembrane region" description="Helical" evidence="7">
    <location>
        <begin position="154"/>
        <end position="174"/>
    </location>
</feature>
<comment type="subcellular location">
    <subcellularLocation>
        <location evidence="1">Membrane</location>
        <topology evidence="1">Multi-pass membrane protein</topology>
    </subcellularLocation>
</comment>
<dbReference type="GO" id="GO:0015171">
    <property type="term" value="F:amino acid transmembrane transporter activity"/>
    <property type="evidence" value="ECO:0007669"/>
    <property type="project" value="TreeGrafter"/>
</dbReference>
<evidence type="ECO:0000256" key="3">
    <source>
        <dbReference type="ARBA" id="ARBA00022448"/>
    </source>
</evidence>
<keyword evidence="4 7" id="KW-0812">Transmembrane</keyword>
<feature type="transmembrane region" description="Helical" evidence="7">
    <location>
        <begin position="314"/>
        <end position="335"/>
    </location>
</feature>
<dbReference type="GeneID" id="34521764"/>
<comment type="similarity">
    <text evidence="2">Belongs to the amino acid-polyamine-organocation (APC) superfamily. YAT (TC 2.A.3.10) family.</text>
</comment>
<keyword evidence="3" id="KW-0813">Transport</keyword>
<feature type="transmembrane region" description="Helical" evidence="7">
    <location>
        <begin position="359"/>
        <end position="377"/>
    </location>
</feature>
<dbReference type="Gene3D" id="1.20.1740.10">
    <property type="entry name" value="Amino acid/polyamine transporter I"/>
    <property type="match status" value="1"/>
</dbReference>
<dbReference type="InterPro" id="IPR004841">
    <property type="entry name" value="AA-permease/SLC12A_dom"/>
</dbReference>
<protein>
    <recommendedName>
        <fullName evidence="8">Amino acid permease/ SLC12A domain-containing protein</fullName>
    </recommendedName>
</protein>
<evidence type="ECO:0000256" key="5">
    <source>
        <dbReference type="ARBA" id="ARBA00022989"/>
    </source>
</evidence>
<keyword evidence="10" id="KW-1185">Reference proteome</keyword>
<dbReference type="InterPro" id="IPR050524">
    <property type="entry name" value="APC_YAT"/>
</dbReference>
<dbReference type="EMBL" id="HG793129">
    <property type="protein sequence ID" value="CDK28386.1"/>
    <property type="molecule type" value="Genomic_DNA"/>
</dbReference>
<accession>W6MP25</accession>
<dbReference type="AlphaFoldDB" id="W6MP25"/>
<evidence type="ECO:0000313" key="10">
    <source>
        <dbReference type="Proteomes" id="UP000019384"/>
    </source>
</evidence>
<dbReference type="RefSeq" id="XP_022460376.1">
    <property type="nucleotide sequence ID" value="XM_022601095.1"/>
</dbReference>
<gene>
    <name evidence="9" type="ORF">KUCA_T00004368001</name>
</gene>
<dbReference type="GO" id="GO:0016020">
    <property type="term" value="C:membrane"/>
    <property type="evidence" value="ECO:0007669"/>
    <property type="project" value="UniProtKB-SubCell"/>
</dbReference>
<evidence type="ECO:0000259" key="8">
    <source>
        <dbReference type="Pfam" id="PF00324"/>
    </source>
</evidence>
<dbReference type="Proteomes" id="UP000019384">
    <property type="component" value="Unassembled WGS sequence"/>
</dbReference>
<evidence type="ECO:0000256" key="4">
    <source>
        <dbReference type="ARBA" id="ARBA00022692"/>
    </source>
</evidence>
<evidence type="ECO:0000313" key="9">
    <source>
        <dbReference type="EMBL" id="CDK28386.1"/>
    </source>
</evidence>
<dbReference type="PIRSF" id="PIRSF006060">
    <property type="entry name" value="AA_transporter"/>
    <property type="match status" value="1"/>
</dbReference>
<reference evidence="9" key="2">
    <citation type="submission" date="2014-02" db="EMBL/GenBank/DDBJ databases">
        <title>Complete DNA sequence of /Kuraishia capsulata/ illustrates novel genomic features among budding yeasts (/Saccharomycotina/).</title>
        <authorList>
            <person name="Morales L."/>
            <person name="Noel B."/>
            <person name="Porcel B."/>
            <person name="Marcet-Houben M."/>
            <person name="Hullo M-F."/>
            <person name="Sacerdot C."/>
            <person name="Tekaia F."/>
            <person name="Leh-Louis V."/>
            <person name="Despons L."/>
            <person name="Khanna V."/>
            <person name="Aury J-M."/>
            <person name="Barbe V."/>
            <person name="Couloux A."/>
            <person name="Labadie K."/>
            <person name="Pelletier E."/>
            <person name="Souciet J-L."/>
            <person name="Boekhout T."/>
            <person name="Gabaldon T."/>
            <person name="Wincker P."/>
            <person name="Dujon B."/>
        </authorList>
    </citation>
    <scope>NUCLEOTIDE SEQUENCE</scope>
    <source>
        <strain evidence="9">CBS 1993</strain>
    </source>
</reference>
<feature type="transmembrane region" description="Helical" evidence="7">
    <location>
        <begin position="389"/>
        <end position="412"/>
    </location>
</feature>